<proteinExistence type="predicted"/>
<dbReference type="OMA" id="INMNKQE"/>
<reference evidence="2 7" key="1">
    <citation type="submission" date="2016-02" db="EMBL/GenBank/DDBJ databases">
        <authorList>
            <consortium name="Pathogen Informatics"/>
        </authorList>
    </citation>
    <scope>NUCLEOTIDE SEQUENCE [LARGE SCALE GENOMIC DNA]</scope>
    <source>
        <strain evidence="2 7">K173</strain>
        <strain evidence="3 11">NK65 ny</strain>
        <strain evidence="4 10">NK65e</strain>
        <strain evidence="6 8">SP11 Antwerpcl1</strain>
        <strain evidence="5 9">SP11 RLL</strain>
    </source>
</reference>
<organism evidence="2 7">
    <name type="scientific">Plasmodium berghei</name>
    <dbReference type="NCBI Taxonomy" id="5821"/>
    <lineage>
        <taxon>Eukaryota</taxon>
        <taxon>Sar</taxon>
        <taxon>Alveolata</taxon>
        <taxon>Apicomplexa</taxon>
        <taxon>Aconoidasida</taxon>
        <taxon>Haemosporida</taxon>
        <taxon>Plasmodiidae</taxon>
        <taxon>Plasmodium</taxon>
        <taxon>Plasmodium (Vinckeia)</taxon>
    </lineage>
</organism>
<dbReference type="Proteomes" id="UP000219860">
    <property type="component" value="Chromosome 7"/>
</dbReference>
<dbReference type="Proteomes" id="UP000069549">
    <property type="component" value="Chromosome 7"/>
</dbReference>
<feature type="chain" id="PRO_5014242874" evidence="1">
    <location>
        <begin position="22"/>
        <end position="714"/>
    </location>
</feature>
<dbReference type="Proteomes" id="UP000516480">
    <property type="component" value="Chromosome 7"/>
</dbReference>
<keyword evidence="1" id="KW-0732">Signal</keyword>
<dbReference type="AlphaFoldDB" id="A0A0Y9VN21"/>
<dbReference type="EMBL" id="LT608255">
    <property type="protein sequence ID" value="SCO60349.1"/>
    <property type="molecule type" value="Genomic_DNA"/>
</dbReference>
<feature type="signal peptide" evidence="1">
    <location>
        <begin position="1"/>
        <end position="21"/>
    </location>
</feature>
<dbReference type="EMBL" id="LT160027">
    <property type="protein sequence ID" value="CXI24676.1"/>
    <property type="molecule type" value="Genomic_DNA"/>
</dbReference>
<gene>
    <name evidence="2" type="ORF">PBK173_000129400</name>
    <name evidence="4" type="ORF">PBNK65E_000122800</name>
    <name evidence="3" type="ORF">PBNK65NY_000122100</name>
    <name evidence="6" type="ORF">PBSP11A_000122300</name>
    <name evidence="5" type="ORF">PBSP11RLL_000122000</name>
</gene>
<evidence type="ECO:0000313" key="8">
    <source>
        <dbReference type="Proteomes" id="UP000219860"/>
    </source>
</evidence>
<dbReference type="VEuPathDB" id="PlasmoDB:PBANKA_0710000"/>
<sequence>MVYLIVWFIFSLIFLEHKIKCKNRFSVYTYINSISNIKHENRKKIKLKNNESNRNIYLNPNSENCDNNKGYEIKNFKPENIKVNKNLNINIFKNKQNDSNIYNEGMCIYNILKNIEIKDVKKVPSYDPELTNIKIENNTNKLINENDKNNKYLENSLIYSDRNYNIPNVLNYYPDDMFIFNFDGVINMNKQEKLIVGFITFIKIFKCQFLFNNKQISNLPLYKFMTIDKPYLFNDSVKKNKTNFNEENDLFILLKLIPKFFYTRLLYIFKYIKRNEDIVIAIKYIYDNINDICTKYNYDINQLIHISKLSNTIDNKIQKFMKNKSNYRNPQTKEYTQSNEGKDDEYLAYQIAKDLTKNTFNPNKIVKYKRIENLSNIFPSFRVEFENFYINNKYLELYKKYNIKYEQISIEFNKIRNLLINNENKAYINLLKYKYPINNLNEQDKKYHETWNITTIDIINNNINVYNKPIYIISTIENDDFIKYTLKQFGVNIKDEHNNNLLRIYGKNNLNENEKQNDSSLMLLKKLGNYIKPTYTQNYYIQNNENDNKEELIDYIYDPYNIDINYYKYFQKTGKKNYYLNKNSDYNNILKNKCDLVYKIIKKYHTNNMIHIIDDKYEDLNALNNDNRFNKKVKLYFCEWGYNTYNDKLKSILNDKIKTFSETFKLIFLCCTYQNSPRRKHTHGKGIPLDFYSKFMHKYCLKNNLITEHPIEDL</sequence>
<evidence type="ECO:0000313" key="2">
    <source>
        <dbReference type="EMBL" id="CXI24676.1"/>
    </source>
</evidence>
<evidence type="ECO:0000313" key="3">
    <source>
        <dbReference type="EMBL" id="SCM20313.1"/>
    </source>
</evidence>
<dbReference type="Proteomes" id="UP000219974">
    <property type="component" value="Chromosome 7"/>
</dbReference>
<evidence type="ECO:0000313" key="4">
    <source>
        <dbReference type="EMBL" id="SCN23919.1"/>
    </source>
</evidence>
<evidence type="ECO:0000313" key="5">
    <source>
        <dbReference type="EMBL" id="SCO59306.1"/>
    </source>
</evidence>
<accession>A0A0Y9VN21</accession>
<evidence type="ECO:0000313" key="11">
    <source>
        <dbReference type="Proteomes" id="UP000516480"/>
    </source>
</evidence>
<dbReference type="Proteomes" id="UP000220214">
    <property type="component" value="Chromosome 7"/>
</dbReference>
<evidence type="ECO:0000313" key="9">
    <source>
        <dbReference type="Proteomes" id="UP000219974"/>
    </source>
</evidence>
<dbReference type="EMBL" id="LT608143">
    <property type="protein sequence ID" value="SCM20313.1"/>
    <property type="molecule type" value="Genomic_DNA"/>
</dbReference>
<protein>
    <submittedName>
        <fullName evidence="2">Uncharacterized protein</fullName>
    </submittedName>
</protein>
<evidence type="ECO:0000313" key="6">
    <source>
        <dbReference type="EMBL" id="SCO60349.1"/>
    </source>
</evidence>
<dbReference type="EMBL" id="LT608271">
    <property type="protein sequence ID" value="SCO59306.1"/>
    <property type="molecule type" value="Genomic_DNA"/>
</dbReference>
<dbReference type="OrthoDB" id="376230at2759"/>
<name>A0A0Y9VN21_PLABE</name>
<evidence type="ECO:0000313" key="7">
    <source>
        <dbReference type="Proteomes" id="UP000069549"/>
    </source>
</evidence>
<dbReference type="EMBL" id="LT614633">
    <property type="protein sequence ID" value="SCN23919.1"/>
    <property type="molecule type" value="Genomic_DNA"/>
</dbReference>
<evidence type="ECO:0000313" key="10">
    <source>
        <dbReference type="Proteomes" id="UP000220214"/>
    </source>
</evidence>
<evidence type="ECO:0000256" key="1">
    <source>
        <dbReference type="SAM" id="SignalP"/>
    </source>
</evidence>